<evidence type="ECO:0000256" key="6">
    <source>
        <dbReference type="ARBA" id="ARBA00023326"/>
    </source>
</evidence>
<keyword evidence="8" id="KW-0732">Signal</keyword>
<dbReference type="AlphaFoldDB" id="A0AA41YD40"/>
<dbReference type="InterPro" id="IPR017853">
    <property type="entry name" value="GH"/>
</dbReference>
<dbReference type="Pfam" id="PF00150">
    <property type="entry name" value="Cellulase"/>
    <property type="match status" value="1"/>
</dbReference>
<feature type="chain" id="PRO_5041221662" evidence="8">
    <location>
        <begin position="24"/>
        <end position="490"/>
    </location>
</feature>
<keyword evidence="12" id="KW-1185">Reference proteome</keyword>
<proteinExistence type="inferred from homology"/>
<protein>
    <submittedName>
        <fullName evidence="11">Cellulase family glycosylhydrolase</fullName>
    </submittedName>
</protein>
<feature type="domain" description="BACON" evidence="10">
    <location>
        <begin position="32"/>
        <end position="116"/>
    </location>
</feature>
<dbReference type="GO" id="GO:0005576">
    <property type="term" value="C:extracellular region"/>
    <property type="evidence" value="ECO:0007669"/>
    <property type="project" value="TreeGrafter"/>
</dbReference>
<evidence type="ECO:0000256" key="4">
    <source>
        <dbReference type="ARBA" id="ARBA00023277"/>
    </source>
</evidence>
<dbReference type="Pfam" id="PF19190">
    <property type="entry name" value="BACON_2"/>
    <property type="match status" value="1"/>
</dbReference>
<dbReference type="CDD" id="cd14948">
    <property type="entry name" value="BACON"/>
    <property type="match status" value="1"/>
</dbReference>
<dbReference type="PANTHER" id="PTHR31297">
    <property type="entry name" value="GLUCAN ENDO-1,6-BETA-GLUCOSIDASE B"/>
    <property type="match status" value="1"/>
</dbReference>
<feature type="signal peptide" evidence="8">
    <location>
        <begin position="1"/>
        <end position="23"/>
    </location>
</feature>
<evidence type="ECO:0000256" key="3">
    <source>
        <dbReference type="ARBA" id="ARBA00023001"/>
    </source>
</evidence>
<evidence type="ECO:0000313" key="11">
    <source>
        <dbReference type="EMBL" id="MCW0484478.1"/>
    </source>
</evidence>
<dbReference type="InterPro" id="IPR050386">
    <property type="entry name" value="Glycosyl_hydrolase_5"/>
</dbReference>
<reference evidence="11" key="1">
    <citation type="submission" date="2022-10" db="EMBL/GenBank/DDBJ databases">
        <title>Gaoshiqiia sediminis gen. nov., sp. nov., isolated from coastal sediment.</title>
        <authorList>
            <person name="Yu W.X."/>
            <person name="Mu D.S."/>
            <person name="Du J.Z."/>
            <person name="Liang Y.Q."/>
        </authorList>
    </citation>
    <scope>NUCLEOTIDE SEQUENCE</scope>
    <source>
        <strain evidence="11">A06</strain>
    </source>
</reference>
<evidence type="ECO:0000259" key="10">
    <source>
        <dbReference type="Pfam" id="PF19190"/>
    </source>
</evidence>
<evidence type="ECO:0000256" key="2">
    <source>
        <dbReference type="ARBA" id="ARBA00022801"/>
    </source>
</evidence>
<keyword evidence="4" id="KW-0119">Carbohydrate metabolism</keyword>
<dbReference type="EMBL" id="JAPAAF010000038">
    <property type="protein sequence ID" value="MCW0484478.1"/>
    <property type="molecule type" value="Genomic_DNA"/>
</dbReference>
<evidence type="ECO:0000259" key="9">
    <source>
        <dbReference type="Pfam" id="PF00150"/>
    </source>
</evidence>
<evidence type="ECO:0000256" key="8">
    <source>
        <dbReference type="SAM" id="SignalP"/>
    </source>
</evidence>
<dbReference type="InterPro" id="IPR001547">
    <property type="entry name" value="Glyco_hydro_5"/>
</dbReference>
<sequence>MKNRFYHKALFFLSALVLLFSCKDTETVDPVLTVSEKEITIVAEGGEATITVDCNDEWNVNNSAAWLQVDFTSGSSGTATITITTAVNNTGANRSVILHINSSNGQSRRVKVIQAALIYPIYNLTPKEPDATGMSSTAMELAAKMGLGWNIGNTMEAPGGETGWGNPAITEDYIKFVKQQGFNAIRLPVAWDWNWDKDYYGDNYHIEDRAKARIKTEWLDRVKEVVGYCVDNDMYVLLNIHWDGGWLENNCVPAKMDSVNAKQKAYWEQIATALRDFDEHLMFASANEPNASNAEQMEVLLSYHQTFVNAVRSTGGRNTYRSLVIQGSHQYLDASKFPTDPTPNRLMYEEHNYTPSQFTFLSEDVSWGNMVYYWGEGHHSTIEPDRNPTYGEEAAHIEFFQKMKSEFIDKGIPVLMGEYGAYRRNNSEHVPLDLETHEASVDYWTTFVTKQAIAHGVIPFWWDTGGALDRTNLTVKDQRTIDAIMAAIAE</sequence>
<keyword evidence="2 7" id="KW-0378">Hydrolase</keyword>
<name>A0AA41YD40_9BACT</name>
<comment type="caution">
    <text evidence="11">The sequence shown here is derived from an EMBL/GenBank/DDBJ whole genome shotgun (WGS) entry which is preliminary data.</text>
</comment>
<dbReference type="Proteomes" id="UP001163821">
    <property type="component" value="Unassembled WGS sequence"/>
</dbReference>
<dbReference type="SUPFAM" id="SSF51445">
    <property type="entry name" value="(Trans)glycosidases"/>
    <property type="match status" value="1"/>
</dbReference>
<dbReference type="GO" id="GO:0009986">
    <property type="term" value="C:cell surface"/>
    <property type="evidence" value="ECO:0007669"/>
    <property type="project" value="TreeGrafter"/>
</dbReference>
<accession>A0AA41YD40</accession>
<feature type="domain" description="Glycoside hydrolase family 5" evidence="9">
    <location>
        <begin position="152"/>
        <end position="464"/>
    </location>
</feature>
<organism evidence="11 12">
    <name type="scientific">Gaoshiqia sediminis</name>
    <dbReference type="NCBI Taxonomy" id="2986998"/>
    <lineage>
        <taxon>Bacteria</taxon>
        <taxon>Pseudomonadati</taxon>
        <taxon>Bacteroidota</taxon>
        <taxon>Bacteroidia</taxon>
        <taxon>Marinilabiliales</taxon>
        <taxon>Prolixibacteraceae</taxon>
        <taxon>Gaoshiqia</taxon>
    </lineage>
</organism>
<keyword evidence="6" id="KW-0624">Polysaccharide degradation</keyword>
<evidence type="ECO:0000256" key="5">
    <source>
        <dbReference type="ARBA" id="ARBA00023295"/>
    </source>
</evidence>
<dbReference type="PANTHER" id="PTHR31297:SF41">
    <property type="entry name" value="ENDOGLUCANASE, PUTATIVE (AFU_ORTHOLOGUE AFUA_5G01830)-RELATED"/>
    <property type="match status" value="1"/>
</dbReference>
<keyword evidence="5 7" id="KW-0326">Glycosidase</keyword>
<keyword evidence="3" id="KW-0136">Cellulose degradation</keyword>
<dbReference type="RefSeq" id="WP_282593071.1">
    <property type="nucleotide sequence ID" value="NZ_JAPAAF010000038.1"/>
</dbReference>
<evidence type="ECO:0000313" key="12">
    <source>
        <dbReference type="Proteomes" id="UP001163821"/>
    </source>
</evidence>
<dbReference type="Gene3D" id="3.20.20.80">
    <property type="entry name" value="Glycosidases"/>
    <property type="match status" value="1"/>
</dbReference>
<dbReference type="GO" id="GO:0030245">
    <property type="term" value="P:cellulose catabolic process"/>
    <property type="evidence" value="ECO:0007669"/>
    <property type="project" value="UniProtKB-KW"/>
</dbReference>
<dbReference type="Gene3D" id="2.60.40.10">
    <property type="entry name" value="Immunoglobulins"/>
    <property type="match status" value="1"/>
</dbReference>
<gene>
    <name evidence="11" type="ORF">N2K84_17200</name>
</gene>
<dbReference type="PROSITE" id="PS51257">
    <property type="entry name" value="PROKAR_LIPOPROTEIN"/>
    <property type="match status" value="1"/>
</dbReference>
<dbReference type="InterPro" id="IPR013783">
    <property type="entry name" value="Ig-like_fold"/>
</dbReference>
<dbReference type="GO" id="GO:0008422">
    <property type="term" value="F:beta-glucosidase activity"/>
    <property type="evidence" value="ECO:0007669"/>
    <property type="project" value="TreeGrafter"/>
</dbReference>
<evidence type="ECO:0000256" key="1">
    <source>
        <dbReference type="ARBA" id="ARBA00005641"/>
    </source>
</evidence>
<dbReference type="InterPro" id="IPR024361">
    <property type="entry name" value="BACON"/>
</dbReference>
<evidence type="ECO:0000256" key="7">
    <source>
        <dbReference type="RuleBase" id="RU361153"/>
    </source>
</evidence>
<comment type="similarity">
    <text evidence="1 7">Belongs to the glycosyl hydrolase 5 (cellulase A) family.</text>
</comment>